<sequence length="395" mass="41428">MNDLVLRSGRLWGRTGTEDVVVRGDRIVGIVPSGDERPDTGSPSATVVDAMERVVLPGLINAHCHIDKTLWGGPWVPHTAGHDLQRMIGNGRRRRGELGIPHEDRMSGLLADMAAAGTTHVRTHTDIDPDIGLSGVEAVMAAAERVSGSLTVEQVAFPQSGLLVEGDTVELMEAALRMGVTTIGGLDPAGVDGDPVAHLDVVFGLAEKHGAKVDIHLHDGGTLGLWQVGLIAERTKALSLQGRVAISHAFAVGEVSRPEQRRVADLLAGAGMALFTCAGFSDPIPAPAVMRAAGVPMGLGTDGIRDLWSPHGSADMLVRVGQLAVRSGFKSEKEIELALWTATEGAAEALGLEGYGLREGAPADFTVVEGVSAAHAVVEHLPRRHVFKAGARLTT</sequence>
<proteinExistence type="predicted"/>
<evidence type="ECO:0000313" key="2">
    <source>
        <dbReference type="EMBL" id="WTR69611.1"/>
    </source>
</evidence>
<keyword evidence="3" id="KW-1185">Reference proteome</keyword>
<organism evidence="2 3">
    <name type="scientific">Streptomyces zaomyceticus</name>
    <dbReference type="NCBI Taxonomy" id="68286"/>
    <lineage>
        <taxon>Bacteria</taxon>
        <taxon>Bacillati</taxon>
        <taxon>Actinomycetota</taxon>
        <taxon>Actinomycetes</taxon>
        <taxon>Kitasatosporales</taxon>
        <taxon>Streptomycetaceae</taxon>
        <taxon>Streptomyces</taxon>
    </lineage>
</organism>
<dbReference type="CDD" id="cd01293">
    <property type="entry name" value="Bact_CD"/>
    <property type="match status" value="1"/>
</dbReference>
<reference evidence="2 3" key="1">
    <citation type="submission" date="2022-10" db="EMBL/GenBank/DDBJ databases">
        <title>The complete genomes of actinobacterial strains from the NBC collection.</title>
        <authorList>
            <person name="Joergensen T.S."/>
            <person name="Alvarez Arevalo M."/>
            <person name="Sterndorff E.B."/>
            <person name="Faurdal D."/>
            <person name="Vuksanovic O."/>
            <person name="Mourched A.-S."/>
            <person name="Charusanti P."/>
            <person name="Shaw S."/>
            <person name="Blin K."/>
            <person name="Weber T."/>
        </authorList>
    </citation>
    <scope>NUCLEOTIDE SEQUENCE [LARGE SCALE GENOMIC DNA]</scope>
    <source>
        <strain evidence="2 3">NBC_00123</strain>
    </source>
</reference>
<name>A0ABZ1L7J7_9ACTN</name>
<accession>A0ABZ1L7J7</accession>
<dbReference type="InterPro" id="IPR052349">
    <property type="entry name" value="Metallo-hydrolase_Enzymes"/>
</dbReference>
<dbReference type="Gene3D" id="2.30.40.10">
    <property type="entry name" value="Urease, subunit C, domain 1"/>
    <property type="match status" value="1"/>
</dbReference>
<dbReference type="Gene3D" id="3.20.20.140">
    <property type="entry name" value="Metal-dependent hydrolases"/>
    <property type="match status" value="1"/>
</dbReference>
<feature type="domain" description="Amidohydrolase 3" evidence="1">
    <location>
        <begin position="106"/>
        <end position="371"/>
    </location>
</feature>
<dbReference type="Pfam" id="PF07969">
    <property type="entry name" value="Amidohydro_3"/>
    <property type="match status" value="1"/>
</dbReference>
<dbReference type="InterPro" id="IPR013108">
    <property type="entry name" value="Amidohydro_3"/>
</dbReference>
<gene>
    <name evidence="2" type="ORF">OG814_10205</name>
</gene>
<dbReference type="SUPFAM" id="SSF51556">
    <property type="entry name" value="Metallo-dependent hydrolases"/>
    <property type="match status" value="1"/>
</dbReference>
<dbReference type="SUPFAM" id="SSF51338">
    <property type="entry name" value="Composite domain of metallo-dependent hydrolases"/>
    <property type="match status" value="1"/>
</dbReference>
<dbReference type="InterPro" id="IPR032466">
    <property type="entry name" value="Metal_Hydrolase"/>
</dbReference>
<dbReference type="RefSeq" id="WP_327164684.1">
    <property type="nucleotide sequence ID" value="NZ_CP108062.1"/>
</dbReference>
<dbReference type="InterPro" id="IPR011059">
    <property type="entry name" value="Metal-dep_hydrolase_composite"/>
</dbReference>
<dbReference type="PANTHER" id="PTHR32027:SF9">
    <property type="entry name" value="BLL3847 PROTEIN"/>
    <property type="match status" value="1"/>
</dbReference>
<dbReference type="NCBIfam" id="NF004636">
    <property type="entry name" value="PRK05985.1"/>
    <property type="match status" value="1"/>
</dbReference>
<dbReference type="EMBL" id="CP108188">
    <property type="protein sequence ID" value="WTR69611.1"/>
    <property type="molecule type" value="Genomic_DNA"/>
</dbReference>
<dbReference type="PANTHER" id="PTHR32027">
    <property type="entry name" value="CYTOSINE DEAMINASE"/>
    <property type="match status" value="1"/>
</dbReference>
<protein>
    <submittedName>
        <fullName evidence="2">Amidohydrolase</fullName>
    </submittedName>
</protein>
<dbReference type="Proteomes" id="UP001622594">
    <property type="component" value="Chromosome"/>
</dbReference>
<evidence type="ECO:0000259" key="1">
    <source>
        <dbReference type="Pfam" id="PF07969"/>
    </source>
</evidence>
<evidence type="ECO:0000313" key="3">
    <source>
        <dbReference type="Proteomes" id="UP001622594"/>
    </source>
</evidence>